<evidence type="ECO:0000313" key="2">
    <source>
        <dbReference type="Proteomes" id="UP001303473"/>
    </source>
</evidence>
<feature type="non-terminal residue" evidence="1">
    <location>
        <position position="1"/>
    </location>
</feature>
<evidence type="ECO:0000313" key="1">
    <source>
        <dbReference type="EMBL" id="KAK3933894.1"/>
    </source>
</evidence>
<organism evidence="1 2">
    <name type="scientific">Diplogelasinospora grovesii</name>
    <dbReference type="NCBI Taxonomy" id="303347"/>
    <lineage>
        <taxon>Eukaryota</taxon>
        <taxon>Fungi</taxon>
        <taxon>Dikarya</taxon>
        <taxon>Ascomycota</taxon>
        <taxon>Pezizomycotina</taxon>
        <taxon>Sordariomycetes</taxon>
        <taxon>Sordariomycetidae</taxon>
        <taxon>Sordariales</taxon>
        <taxon>Diplogelasinosporaceae</taxon>
        <taxon>Diplogelasinospora</taxon>
    </lineage>
</organism>
<dbReference type="Proteomes" id="UP001303473">
    <property type="component" value="Unassembled WGS sequence"/>
</dbReference>
<sequence length="70" mass="8116">LEFRMDKDSKNLDYVAVVVDFDRSDGVIIIEGIWLTAGKERTVDGKRLYITSDAVVFGEEKPDVYYIRRE</sequence>
<dbReference type="AlphaFoldDB" id="A0AAN6MV36"/>
<dbReference type="EMBL" id="MU854052">
    <property type="protein sequence ID" value="KAK3933894.1"/>
    <property type="molecule type" value="Genomic_DNA"/>
</dbReference>
<protein>
    <submittedName>
        <fullName evidence="1">Uncharacterized protein</fullName>
    </submittedName>
</protein>
<gene>
    <name evidence="1" type="ORF">QBC46DRAFT_274888</name>
</gene>
<reference evidence="2" key="1">
    <citation type="journal article" date="2023" name="Mol. Phylogenet. Evol.">
        <title>Genome-scale phylogeny and comparative genomics of the fungal order Sordariales.</title>
        <authorList>
            <person name="Hensen N."/>
            <person name="Bonometti L."/>
            <person name="Westerberg I."/>
            <person name="Brannstrom I.O."/>
            <person name="Guillou S."/>
            <person name="Cros-Aarteil S."/>
            <person name="Calhoun S."/>
            <person name="Haridas S."/>
            <person name="Kuo A."/>
            <person name="Mondo S."/>
            <person name="Pangilinan J."/>
            <person name="Riley R."/>
            <person name="LaButti K."/>
            <person name="Andreopoulos B."/>
            <person name="Lipzen A."/>
            <person name="Chen C."/>
            <person name="Yan M."/>
            <person name="Daum C."/>
            <person name="Ng V."/>
            <person name="Clum A."/>
            <person name="Steindorff A."/>
            <person name="Ohm R.A."/>
            <person name="Martin F."/>
            <person name="Silar P."/>
            <person name="Natvig D.O."/>
            <person name="Lalanne C."/>
            <person name="Gautier V."/>
            <person name="Ament-Velasquez S.L."/>
            <person name="Kruys A."/>
            <person name="Hutchinson M.I."/>
            <person name="Powell A.J."/>
            <person name="Barry K."/>
            <person name="Miller A.N."/>
            <person name="Grigoriev I.V."/>
            <person name="Debuchy R."/>
            <person name="Gladieux P."/>
            <person name="Hiltunen Thoren M."/>
            <person name="Johannesson H."/>
        </authorList>
    </citation>
    <scope>NUCLEOTIDE SEQUENCE [LARGE SCALE GENOMIC DNA]</scope>
    <source>
        <strain evidence="2">CBS 340.73</strain>
    </source>
</reference>
<accession>A0AAN6MV36</accession>
<proteinExistence type="predicted"/>
<keyword evidence="2" id="KW-1185">Reference proteome</keyword>
<comment type="caution">
    <text evidence="1">The sequence shown here is derived from an EMBL/GenBank/DDBJ whole genome shotgun (WGS) entry which is preliminary data.</text>
</comment>
<name>A0AAN6MV36_9PEZI</name>